<dbReference type="EMBL" id="PFAY01000026">
    <property type="protein sequence ID" value="PIT92934.1"/>
    <property type="molecule type" value="Genomic_DNA"/>
</dbReference>
<name>A0A2M6WJL8_9BACT</name>
<comment type="caution">
    <text evidence="2">The sequence shown here is derived from an EMBL/GenBank/DDBJ whole genome shotgun (WGS) entry which is preliminary data.</text>
</comment>
<gene>
    <name evidence="2" type="ORF">COU06_02650</name>
</gene>
<proteinExistence type="predicted"/>
<dbReference type="Gene3D" id="3.90.70.10">
    <property type="entry name" value="Cysteine proteinases"/>
    <property type="match status" value="1"/>
</dbReference>
<feature type="domain" description="Peptidase C39-like" evidence="1">
    <location>
        <begin position="4"/>
        <end position="160"/>
    </location>
</feature>
<evidence type="ECO:0000313" key="3">
    <source>
        <dbReference type="Proteomes" id="UP000229112"/>
    </source>
</evidence>
<dbReference type="InterPro" id="IPR039564">
    <property type="entry name" value="Peptidase_C39-like"/>
</dbReference>
<accession>A0A2M6WJL8</accession>
<evidence type="ECO:0000259" key="1">
    <source>
        <dbReference type="Pfam" id="PF13529"/>
    </source>
</evidence>
<protein>
    <recommendedName>
        <fullName evidence="1">Peptidase C39-like domain-containing protein</fullName>
    </recommendedName>
</protein>
<dbReference type="Proteomes" id="UP000229112">
    <property type="component" value="Unassembled WGS sequence"/>
</dbReference>
<reference evidence="3" key="1">
    <citation type="submission" date="2017-09" db="EMBL/GenBank/DDBJ databases">
        <title>Depth-based differentiation of microbial function through sediment-hosted aquifers and enrichment of novel symbionts in the deep terrestrial subsurface.</title>
        <authorList>
            <person name="Probst A.J."/>
            <person name="Ladd B."/>
            <person name="Jarett J.K."/>
            <person name="Geller-Mcgrath D.E."/>
            <person name="Sieber C.M.K."/>
            <person name="Emerson J.B."/>
            <person name="Anantharaman K."/>
            <person name="Thomas B.C."/>
            <person name="Malmstrom R."/>
            <person name="Stieglmeier M."/>
            <person name="Klingl A."/>
            <person name="Woyke T."/>
            <person name="Ryan C.M."/>
            <person name="Banfield J.F."/>
        </authorList>
    </citation>
    <scope>NUCLEOTIDE SEQUENCE [LARGE SCALE GENOMIC DNA]</scope>
</reference>
<organism evidence="2 3">
    <name type="scientific">Candidatus Harrisonbacteria bacterium CG10_big_fil_rev_8_21_14_0_10_38_8</name>
    <dbReference type="NCBI Taxonomy" id="1974582"/>
    <lineage>
        <taxon>Bacteria</taxon>
        <taxon>Candidatus Harrisoniibacteriota</taxon>
    </lineage>
</organism>
<dbReference type="Pfam" id="PF13529">
    <property type="entry name" value="Peptidase_C39_2"/>
    <property type="match status" value="1"/>
</dbReference>
<dbReference type="AlphaFoldDB" id="A0A2M6WJL8"/>
<evidence type="ECO:0000313" key="2">
    <source>
        <dbReference type="EMBL" id="PIT92934.1"/>
    </source>
</evidence>
<sequence length="193" mass="22268">MKHQVPFYSQTWDLDKWETLGFKDREEASYWQESCCGILCLKMIVDSFHIRDKKDLLPSVKELIGIGLEMDAYSHKGGWSHTGLASFIRRFGYSAVAKKINIIQIKEELDSGRLVMASVKWGFTGKKSLKERILFRKYGGHLVVVLGYEMENERISGVYVHHTSDYKGEEWQNELIPIKRFLKSFTGRGVIVG</sequence>